<organism evidence="1 2">
    <name type="scientific">Xylaria arbuscula</name>
    <dbReference type="NCBI Taxonomy" id="114810"/>
    <lineage>
        <taxon>Eukaryota</taxon>
        <taxon>Fungi</taxon>
        <taxon>Dikarya</taxon>
        <taxon>Ascomycota</taxon>
        <taxon>Pezizomycotina</taxon>
        <taxon>Sordariomycetes</taxon>
        <taxon>Xylariomycetidae</taxon>
        <taxon>Xylariales</taxon>
        <taxon>Xylariaceae</taxon>
        <taxon>Xylaria</taxon>
    </lineage>
</organism>
<comment type="caution">
    <text evidence="1">The sequence shown here is derived from an EMBL/GenBank/DDBJ whole genome shotgun (WGS) entry which is preliminary data.</text>
</comment>
<accession>A0A9W8N7P0</accession>
<protein>
    <submittedName>
        <fullName evidence="1">Uncharacterized protein</fullName>
    </submittedName>
</protein>
<evidence type="ECO:0000313" key="1">
    <source>
        <dbReference type="EMBL" id="KAJ3561763.1"/>
    </source>
</evidence>
<dbReference type="Proteomes" id="UP001148614">
    <property type="component" value="Unassembled WGS sequence"/>
</dbReference>
<proteinExistence type="predicted"/>
<dbReference type="AlphaFoldDB" id="A0A9W8N7P0"/>
<dbReference type="EMBL" id="JANPWZ010002012">
    <property type="protein sequence ID" value="KAJ3561763.1"/>
    <property type="molecule type" value="Genomic_DNA"/>
</dbReference>
<gene>
    <name evidence="1" type="ORF">NPX13_g8819</name>
</gene>
<name>A0A9W8N7P0_9PEZI</name>
<keyword evidence="2" id="KW-1185">Reference proteome</keyword>
<reference evidence="1" key="1">
    <citation type="submission" date="2022-07" db="EMBL/GenBank/DDBJ databases">
        <title>Genome Sequence of Xylaria arbuscula.</title>
        <authorList>
            <person name="Buettner E."/>
        </authorList>
    </citation>
    <scope>NUCLEOTIDE SEQUENCE</scope>
    <source>
        <strain evidence="1">VT107</strain>
    </source>
</reference>
<evidence type="ECO:0000313" key="2">
    <source>
        <dbReference type="Proteomes" id="UP001148614"/>
    </source>
</evidence>
<sequence length="138" mass="14586">MSIDLTVKEMALSRAKSQSSSITAVAPSASLLCSPIALQLWNDALAYGEETMKRAIGNDIPSSELQSSSSALIDYASSLHGKYAQKGSTKTLQCLSPFLLRLKAGAPAIDVLVQNGPSVIGLLWGSIRLALQVSPYYA</sequence>